<dbReference type="RefSeq" id="WP_002689557.1">
    <property type="nucleotide sequence ID" value="NZ_CM001794.1"/>
</dbReference>
<comment type="caution">
    <text evidence="1">The sequence shown here is derived from an EMBL/GenBank/DDBJ whole genome shotgun (WGS) entry which is preliminary data.</text>
</comment>
<reference evidence="1" key="1">
    <citation type="submission" date="2012-01" db="EMBL/GenBank/DDBJ databases">
        <title>The Genome Sequence of Treponema denticola H1-T.</title>
        <authorList>
            <consortium name="The Broad Institute Genome Sequencing Platform"/>
            <person name="Earl A."/>
            <person name="Ward D."/>
            <person name="Feldgarden M."/>
            <person name="Gevers D."/>
            <person name="Blanton J.M."/>
            <person name="Fenno C.J."/>
            <person name="Baranova O.V."/>
            <person name="Mathney J."/>
            <person name="Dewhirst F.E."/>
            <person name="Izard J."/>
            <person name="Young S.K."/>
            <person name="Zeng Q."/>
            <person name="Gargeya S."/>
            <person name="Fitzgerald M."/>
            <person name="Haas B."/>
            <person name="Abouelleil A."/>
            <person name="Alvarado L."/>
            <person name="Arachchi H.M."/>
            <person name="Berlin A."/>
            <person name="Chapman S.B."/>
            <person name="Gearin G."/>
            <person name="Goldberg J."/>
            <person name="Griggs A."/>
            <person name="Gujja S."/>
            <person name="Hansen M."/>
            <person name="Heiman D."/>
            <person name="Howarth C."/>
            <person name="Larimer J."/>
            <person name="Lui A."/>
            <person name="MacDonald P.J.P."/>
            <person name="McCowen C."/>
            <person name="Montmayeur A."/>
            <person name="Murphy C."/>
            <person name="Neiman D."/>
            <person name="Pearson M."/>
            <person name="Priest M."/>
            <person name="Roberts A."/>
            <person name="Saif S."/>
            <person name="Shea T."/>
            <person name="Sisk P."/>
            <person name="Stolte C."/>
            <person name="Sykes S."/>
            <person name="Wortman J."/>
            <person name="Nusbaum C."/>
            <person name="Birren B."/>
        </authorList>
    </citation>
    <scope>NUCLEOTIDE SEQUENCE [LARGE SCALE GENOMIC DNA]</scope>
    <source>
        <strain evidence="1">H1-T</strain>
    </source>
</reference>
<organism evidence="1">
    <name type="scientific">Treponema denticola H1-T</name>
    <dbReference type="NCBI Taxonomy" id="999431"/>
    <lineage>
        <taxon>Bacteria</taxon>
        <taxon>Pseudomonadati</taxon>
        <taxon>Spirochaetota</taxon>
        <taxon>Spirochaetia</taxon>
        <taxon>Spirochaetales</taxon>
        <taxon>Treponemataceae</taxon>
        <taxon>Treponema</taxon>
    </lineage>
</organism>
<name>M2C4T6_TREDN</name>
<dbReference type="InterPro" id="IPR019734">
    <property type="entry name" value="TPR_rpt"/>
</dbReference>
<protein>
    <recommendedName>
        <fullName evidence="2">Tetratricopeptide repeat protein</fullName>
    </recommendedName>
</protein>
<proteinExistence type="predicted"/>
<dbReference type="PATRIC" id="fig|999431.4.peg.2347"/>
<dbReference type="InterPro" id="IPR011990">
    <property type="entry name" value="TPR-like_helical_dom_sf"/>
</dbReference>
<dbReference type="SMART" id="SM00028">
    <property type="entry name" value="TPR"/>
    <property type="match status" value="3"/>
</dbReference>
<evidence type="ECO:0008006" key="2">
    <source>
        <dbReference type="Google" id="ProtNLM"/>
    </source>
</evidence>
<sequence length="811" mass="94582">MLSVFLEIIYERQLRKINLKILTDFINLIKEESLSNGAEFIQVQGGFYFLFKKKSIAYAFSTARFLYNVNKILISYKNKISEVRCITDYYEEDVSNEALFESLSLYKKQLIPEMGMFASREAANKLSKYIDFNETDSSILLCNAFKFFENINLTSNKNADKNASIIILHRNDNYFWAIYNFILANPLDNDCLKAMSAEDRASFLATKNVYIYLKKHRFSKDMPQYFVDAFLTNAAIYLKNYIKKQNGRRSVKVLIDNLNDKKNLDEAEKIYAVNKYMEIEALDSSLPSIYNIPDDLLQLIYIILVSSKYFFYDEITDFLVSLNKSKAFFDDVYAWMYSMGIILVENNIYAVPYGLPEIIERRINLSKNMVDSNITEYLWAKYKKGILNANSDAEKIFDSLNFKCKPDFLLASIFHNYSDSSIEGLDLKKYKNEIFYDALKYYQNSIIANIDDSTAKSYAYLKTAIGFFQENKLESGEYRAFSLLAFFNLMQNKISDAITYFSYALDNAEHSHDTSFICDALFNISIVYFLQNNLKQSITFLDRLAAAVDEYFEQDWKIPYLFMKGRVYLQIGEFNKAADSFRMASDFADLYFDKIEPLCKSWYGRSLIYMGQIKNGQEILIKYIDYTDDALLFLLESFLFYPVLNNDFEKMDLDISSIYSAYNNSGLTDFINLKSGFSIAEDLIWSNIYNMSIGKKMFDAFYNYYNCKINFSKMYDIEECKILLSNLEASAVESLYQNDPFSSLYMYLCYDLSVKLYGENSSQTIAYLSKAFKSMQKNVLAIGENDIRDKYMQNNLWNSKLFKVAKNQKLI</sequence>
<accession>M2C4T6</accession>
<dbReference type="Proteomes" id="UP000011708">
    <property type="component" value="Chromosome"/>
</dbReference>
<dbReference type="AlphaFoldDB" id="M2C4T6"/>
<gene>
    <name evidence="1" type="ORF">HMPREF9725_02270</name>
</gene>
<evidence type="ECO:0000313" key="1">
    <source>
        <dbReference type="EMBL" id="EMB28658.1"/>
    </source>
</evidence>
<dbReference type="Gene3D" id="1.25.40.10">
    <property type="entry name" value="Tetratricopeptide repeat domain"/>
    <property type="match status" value="1"/>
</dbReference>
<dbReference type="EMBL" id="AGDW01000023">
    <property type="protein sequence ID" value="EMB28658.1"/>
    <property type="molecule type" value="Genomic_DNA"/>
</dbReference>
<dbReference type="HOGENOM" id="CLU_347775_0_0_12"/>
<dbReference type="SUPFAM" id="SSF48452">
    <property type="entry name" value="TPR-like"/>
    <property type="match status" value="1"/>
</dbReference>